<dbReference type="SMART" id="SM00091">
    <property type="entry name" value="PAS"/>
    <property type="match status" value="1"/>
</dbReference>
<dbReference type="InterPro" id="IPR000700">
    <property type="entry name" value="PAS-assoc_C"/>
</dbReference>
<dbReference type="Pfam" id="PF08448">
    <property type="entry name" value="PAS_4"/>
    <property type="match status" value="1"/>
</dbReference>
<keyword evidence="7" id="KW-0812">Transmembrane</keyword>
<dbReference type="Pfam" id="PF02518">
    <property type="entry name" value="HATPase_c"/>
    <property type="match status" value="1"/>
</dbReference>
<keyword evidence="11" id="KW-1133">Transmembrane helix</keyword>
<gene>
    <name evidence="24" type="ORF">MAIT1_03349</name>
</gene>
<dbReference type="STRING" id="1434232.MAIT1_03349"/>
<evidence type="ECO:0000256" key="15">
    <source>
        <dbReference type="PROSITE-ProRule" id="PRU00110"/>
    </source>
</evidence>
<dbReference type="CDD" id="cd17546">
    <property type="entry name" value="REC_hyHK_CKI1_RcsC-like"/>
    <property type="match status" value="1"/>
</dbReference>
<keyword evidence="10" id="KW-0067">ATP-binding</keyword>
<evidence type="ECO:0000259" key="22">
    <source>
        <dbReference type="PROSITE" id="PS50113"/>
    </source>
</evidence>
<dbReference type="Gene3D" id="1.10.287.130">
    <property type="match status" value="1"/>
</dbReference>
<dbReference type="FunFam" id="3.30.565.10:FF:000010">
    <property type="entry name" value="Sensor histidine kinase RcsC"/>
    <property type="match status" value="1"/>
</dbReference>
<dbReference type="SUPFAM" id="SSF52172">
    <property type="entry name" value="CheY-like"/>
    <property type="match status" value="2"/>
</dbReference>
<evidence type="ECO:0000256" key="1">
    <source>
        <dbReference type="ARBA" id="ARBA00000085"/>
    </source>
</evidence>
<dbReference type="GO" id="GO:0005886">
    <property type="term" value="C:plasma membrane"/>
    <property type="evidence" value="ECO:0007669"/>
    <property type="project" value="UniProtKB-SubCell"/>
</dbReference>
<dbReference type="SUPFAM" id="SSF55874">
    <property type="entry name" value="ATPase domain of HSP90 chaperone/DNA topoisomerase II/histidine kinase"/>
    <property type="match status" value="1"/>
</dbReference>
<dbReference type="InterPro" id="IPR036890">
    <property type="entry name" value="HATPase_C_sf"/>
</dbReference>
<protein>
    <recommendedName>
        <fullName evidence="3">histidine kinase</fullName>
        <ecNumber evidence="3">2.7.13.3</ecNumber>
    </recommendedName>
</protein>
<evidence type="ECO:0000256" key="10">
    <source>
        <dbReference type="ARBA" id="ARBA00022840"/>
    </source>
</evidence>
<evidence type="ECO:0000256" key="6">
    <source>
        <dbReference type="ARBA" id="ARBA00022679"/>
    </source>
</evidence>
<dbReference type="InterPro" id="IPR035965">
    <property type="entry name" value="PAS-like_dom_sf"/>
</dbReference>
<dbReference type="OrthoDB" id="9801651at2"/>
<feature type="coiled-coil region" evidence="17">
    <location>
        <begin position="2"/>
        <end position="43"/>
    </location>
</feature>
<dbReference type="InterPro" id="IPR004358">
    <property type="entry name" value="Sig_transdc_His_kin-like_C"/>
</dbReference>
<dbReference type="GO" id="GO:0000155">
    <property type="term" value="F:phosphorelay sensor kinase activity"/>
    <property type="evidence" value="ECO:0007669"/>
    <property type="project" value="InterPro"/>
</dbReference>
<dbReference type="InterPro" id="IPR036097">
    <property type="entry name" value="HisK_dim/P_sf"/>
</dbReference>
<comment type="subcellular location">
    <subcellularLocation>
        <location evidence="2">Cell membrane</location>
        <topology evidence="2">Multi-pass membrane protein</topology>
    </subcellularLocation>
</comment>
<evidence type="ECO:0000256" key="11">
    <source>
        <dbReference type="ARBA" id="ARBA00022989"/>
    </source>
</evidence>
<dbReference type="Gene3D" id="3.30.565.10">
    <property type="entry name" value="Histidine kinase-like ATPase, C-terminal domain"/>
    <property type="match status" value="1"/>
</dbReference>
<dbReference type="GO" id="GO:0005524">
    <property type="term" value="F:ATP binding"/>
    <property type="evidence" value="ECO:0007669"/>
    <property type="project" value="UniProtKB-KW"/>
</dbReference>
<evidence type="ECO:0000256" key="7">
    <source>
        <dbReference type="ARBA" id="ARBA00022692"/>
    </source>
</evidence>
<evidence type="ECO:0000259" key="19">
    <source>
        <dbReference type="PROSITE" id="PS50109"/>
    </source>
</evidence>
<evidence type="ECO:0000259" key="23">
    <source>
        <dbReference type="PROSITE" id="PS50894"/>
    </source>
</evidence>
<dbReference type="PROSITE" id="PS50112">
    <property type="entry name" value="PAS"/>
    <property type="match status" value="1"/>
</dbReference>
<dbReference type="Pfam" id="PF01627">
    <property type="entry name" value="Hpt"/>
    <property type="match status" value="1"/>
</dbReference>
<evidence type="ECO:0000256" key="2">
    <source>
        <dbReference type="ARBA" id="ARBA00004651"/>
    </source>
</evidence>
<dbReference type="PROSITE" id="PS50110">
    <property type="entry name" value="RESPONSE_REGULATORY"/>
    <property type="match status" value="2"/>
</dbReference>
<evidence type="ECO:0000256" key="13">
    <source>
        <dbReference type="ARBA" id="ARBA00023136"/>
    </source>
</evidence>
<keyword evidence="5 16" id="KW-0597">Phosphoprotein</keyword>
<evidence type="ECO:0000256" key="4">
    <source>
        <dbReference type="ARBA" id="ARBA00022475"/>
    </source>
</evidence>
<dbReference type="InterPro" id="IPR036641">
    <property type="entry name" value="HPT_dom_sf"/>
</dbReference>
<reference evidence="24 25" key="1">
    <citation type="journal article" date="2016" name="BMC Genomics">
        <title>Combined genomic and structural analyses of a cultured magnetotactic bacterium reveals its niche adaptation to a dynamic environment.</title>
        <authorList>
            <person name="Araujo A.C."/>
            <person name="Morillo V."/>
            <person name="Cypriano J."/>
            <person name="Teixeira L.C."/>
            <person name="Leao P."/>
            <person name="Lyra S."/>
            <person name="Almeida L.G."/>
            <person name="Bazylinski D.A."/>
            <person name="Vasconcellos A.T."/>
            <person name="Abreu F."/>
            <person name="Lins U."/>
        </authorList>
    </citation>
    <scope>NUCLEOTIDE SEQUENCE [LARGE SCALE GENOMIC DNA]</scope>
    <source>
        <strain evidence="24 25">IT-1</strain>
    </source>
</reference>
<dbReference type="RefSeq" id="WP_085441819.1">
    <property type="nucleotide sequence ID" value="NZ_LVJN01000018.1"/>
</dbReference>
<feature type="coiled-coil region" evidence="17">
    <location>
        <begin position="326"/>
        <end position="353"/>
    </location>
</feature>
<dbReference type="SUPFAM" id="SSF47384">
    <property type="entry name" value="Homodimeric domain of signal transducing histidine kinase"/>
    <property type="match status" value="1"/>
</dbReference>
<feature type="domain" description="HPt" evidence="23">
    <location>
        <begin position="911"/>
        <end position="1004"/>
    </location>
</feature>
<dbReference type="SMART" id="SM00388">
    <property type="entry name" value="HisKA"/>
    <property type="match status" value="1"/>
</dbReference>
<dbReference type="PROSITE" id="PS50113">
    <property type="entry name" value="PAC"/>
    <property type="match status" value="1"/>
</dbReference>
<feature type="region of interest" description="Disordered" evidence="18">
    <location>
        <begin position="866"/>
        <end position="897"/>
    </location>
</feature>
<feature type="domain" description="Histidine kinase" evidence="19">
    <location>
        <begin position="360"/>
        <end position="587"/>
    </location>
</feature>
<evidence type="ECO:0000256" key="3">
    <source>
        <dbReference type="ARBA" id="ARBA00012438"/>
    </source>
</evidence>
<keyword evidence="14" id="KW-0131">Cell cycle</keyword>
<dbReference type="SMART" id="SM00448">
    <property type="entry name" value="REC"/>
    <property type="match status" value="1"/>
</dbReference>
<dbReference type="PANTHER" id="PTHR45339">
    <property type="entry name" value="HYBRID SIGNAL TRANSDUCTION HISTIDINE KINASE J"/>
    <property type="match status" value="1"/>
</dbReference>
<dbReference type="Gene3D" id="3.40.50.2300">
    <property type="match status" value="2"/>
</dbReference>
<dbReference type="Proteomes" id="UP000194003">
    <property type="component" value="Unassembled WGS sequence"/>
</dbReference>
<dbReference type="PROSITE" id="PS50894">
    <property type="entry name" value="HPT"/>
    <property type="match status" value="1"/>
</dbReference>
<sequence>MTDAHDNSAAALREQIERLKQRNAELKKENAELASEADTVLHQRLMAEKLSLEETSERAISTFIESLSAFKNLPFCAYLRVENDTLIVQEARCIHASPTGEPLPHIPFDAPWKTLLDEAEPYCDLTAAQHASMKQSIPCPAQQQVCDGYVLPVHLQDALVAVAFIANDDAQATRYRNHAFAFSSLVETLQTRLEQLSRVEWLEQAIAERNAALLLSEQRLSLHLEHTPLAAIMWDAELNCIQWNAAAADVFGFTAEQALGRNGMELLAPAHERPRIEMYVKELWEGDGALKVIIENVTRSGRIIQCEWFNTILKNPDGSVLGIASLVNDISDRLRLEEELKRARREAESANQAKSVFLANMSHEIRTPMNAIIGLCHLALERAESEQQSGYLNKIQRSANALLGVINDILDFSRIESGKLTLDYAPLRMSEVMDNLANLLSFKAREKELELLFHIDPQLPDHLIGDALRVGQILTNLVANAIKFTEQGEVFLQVQSLGLIERSDAQGPTLLVRFTVRDSGIGVDEEKIAQLFLPFEQADDSTTRRFGGSGLGLAISQQLAQMMGGHIEAASQPGQGSEFTVALPLRIDLSPPPHTDDQALRWLDSAALVVDGRPHSAAIIRDLLAQLGCRPVICASAAQGVHWLQTQRAYPDVVFIDWRVLEQDDCPELIALCEHNDAPWICISPRQLSNELSTLPSAPSATLLKPTLLDGLHRALDAALSPTIAPTPATTKTPAWQSEAVRALRGARVLLVEDHEINRHMTAEILGLGGFRVESAAHGQEAIDKLKARPFDVVLMDIEMPVMNGYEAAQIIRHNERFKNLPILALTANAMTGDRERSLSVGMNDHIAKPIDPEELFEKLARWMRPPQTSSAHAPQTPLDGAQAPDAGASQHTQQGLALQTEPALHRLGGNRGLYASMLQRLPQAYSEMMTHVEQALAQQRWLEAAQQAHGFKGVAGNLGASTMQKAADALELCLKSETPQQAEAILASMRQEMARVQSAITDYLAGKPSAANAQPNHQTQESAPALQSTLDPHAAHWKTLLELLENYDIEAESLLHKIKQLPLSPAERSVAQRIDERLSIYDLEEGARILRAFRKDGEP</sequence>
<comment type="catalytic activity">
    <reaction evidence="1">
        <text>ATP + protein L-histidine = ADP + protein N-phospho-L-histidine.</text>
        <dbReference type="EC" id="2.7.13.3"/>
    </reaction>
</comment>
<evidence type="ECO:0000256" key="17">
    <source>
        <dbReference type="SAM" id="Coils"/>
    </source>
</evidence>
<evidence type="ECO:0000256" key="12">
    <source>
        <dbReference type="ARBA" id="ARBA00023012"/>
    </source>
</evidence>
<name>A0A1Y2K6C3_9PROT</name>
<evidence type="ECO:0000313" key="25">
    <source>
        <dbReference type="Proteomes" id="UP000194003"/>
    </source>
</evidence>
<feature type="domain" description="PAS" evidence="21">
    <location>
        <begin position="216"/>
        <end position="269"/>
    </location>
</feature>
<dbReference type="PANTHER" id="PTHR45339:SF1">
    <property type="entry name" value="HYBRID SIGNAL TRANSDUCTION HISTIDINE KINASE J"/>
    <property type="match status" value="1"/>
</dbReference>
<keyword evidence="13" id="KW-0472">Membrane</keyword>
<dbReference type="SUPFAM" id="SSF47226">
    <property type="entry name" value="Histidine-containing phosphotransfer domain, HPT domain"/>
    <property type="match status" value="1"/>
</dbReference>
<dbReference type="FunFam" id="1.10.287.130:FF:000038">
    <property type="entry name" value="Sensory transduction histidine kinase"/>
    <property type="match status" value="1"/>
</dbReference>
<dbReference type="CDD" id="cd00130">
    <property type="entry name" value="PAS"/>
    <property type="match status" value="1"/>
</dbReference>
<evidence type="ECO:0000256" key="8">
    <source>
        <dbReference type="ARBA" id="ARBA00022741"/>
    </source>
</evidence>
<feature type="domain" description="Response regulatory" evidence="20">
    <location>
        <begin position="606"/>
        <end position="720"/>
    </location>
</feature>
<feature type="domain" description="PAC" evidence="22">
    <location>
        <begin position="288"/>
        <end position="342"/>
    </location>
</feature>
<dbReference type="InterPro" id="IPR003661">
    <property type="entry name" value="HisK_dim/P_dom"/>
</dbReference>
<dbReference type="SMART" id="SM00387">
    <property type="entry name" value="HATPase_c"/>
    <property type="match status" value="1"/>
</dbReference>
<dbReference type="Pfam" id="PF00072">
    <property type="entry name" value="Response_reg"/>
    <property type="match status" value="1"/>
</dbReference>
<dbReference type="PROSITE" id="PS50109">
    <property type="entry name" value="HIS_KIN"/>
    <property type="match status" value="1"/>
</dbReference>
<dbReference type="InterPro" id="IPR005467">
    <property type="entry name" value="His_kinase_dom"/>
</dbReference>
<dbReference type="InterPro" id="IPR001789">
    <property type="entry name" value="Sig_transdc_resp-reg_receiver"/>
</dbReference>
<dbReference type="InterPro" id="IPR011006">
    <property type="entry name" value="CheY-like_superfamily"/>
</dbReference>
<evidence type="ECO:0000256" key="18">
    <source>
        <dbReference type="SAM" id="MobiDB-lite"/>
    </source>
</evidence>
<keyword evidence="8" id="KW-0547">Nucleotide-binding</keyword>
<keyword evidence="4" id="KW-1003">Cell membrane</keyword>
<organism evidence="24 25">
    <name type="scientific">Magnetofaba australis IT-1</name>
    <dbReference type="NCBI Taxonomy" id="1434232"/>
    <lineage>
        <taxon>Bacteria</taxon>
        <taxon>Pseudomonadati</taxon>
        <taxon>Pseudomonadota</taxon>
        <taxon>Magnetococcia</taxon>
        <taxon>Magnetococcales</taxon>
        <taxon>Magnetococcaceae</taxon>
        <taxon>Magnetofaba</taxon>
    </lineage>
</organism>
<dbReference type="EMBL" id="LVJN01000018">
    <property type="protein sequence ID" value="OSM05189.1"/>
    <property type="molecule type" value="Genomic_DNA"/>
</dbReference>
<keyword evidence="25" id="KW-1185">Reference proteome</keyword>
<evidence type="ECO:0000313" key="24">
    <source>
        <dbReference type="EMBL" id="OSM05189.1"/>
    </source>
</evidence>
<dbReference type="CDD" id="cd00082">
    <property type="entry name" value="HisKA"/>
    <property type="match status" value="1"/>
</dbReference>
<dbReference type="InterPro" id="IPR003594">
    <property type="entry name" value="HATPase_dom"/>
</dbReference>
<feature type="compositionally biased region" description="Polar residues" evidence="18">
    <location>
        <begin position="1012"/>
        <end position="1028"/>
    </location>
</feature>
<keyword evidence="17" id="KW-0175">Coiled coil</keyword>
<feature type="region of interest" description="Disordered" evidence="18">
    <location>
        <begin position="1009"/>
        <end position="1028"/>
    </location>
</feature>
<dbReference type="PRINTS" id="PR00344">
    <property type="entry name" value="BCTRLSENSOR"/>
</dbReference>
<proteinExistence type="predicted"/>
<feature type="modified residue" description="4-aspartylphosphate" evidence="16">
    <location>
        <position position="657"/>
    </location>
</feature>
<accession>A0A1Y2K6C3</accession>
<feature type="domain" description="Response regulatory" evidence="20">
    <location>
        <begin position="748"/>
        <end position="864"/>
    </location>
</feature>
<keyword evidence="12" id="KW-0902">Two-component regulatory system</keyword>
<dbReference type="Gene3D" id="1.20.120.160">
    <property type="entry name" value="HPT domain"/>
    <property type="match status" value="1"/>
</dbReference>
<dbReference type="CDD" id="cd16922">
    <property type="entry name" value="HATPase_EvgS-ArcB-TorS-like"/>
    <property type="match status" value="1"/>
</dbReference>
<evidence type="ECO:0000259" key="21">
    <source>
        <dbReference type="PROSITE" id="PS50112"/>
    </source>
</evidence>
<dbReference type="InterPro" id="IPR013656">
    <property type="entry name" value="PAS_4"/>
</dbReference>
<feature type="modified residue" description="Phosphohistidine" evidence="15">
    <location>
        <position position="950"/>
    </location>
</feature>
<dbReference type="InterPro" id="IPR000014">
    <property type="entry name" value="PAS"/>
</dbReference>
<keyword evidence="6" id="KW-0808">Transferase</keyword>
<dbReference type="NCBIfam" id="TIGR00229">
    <property type="entry name" value="sensory_box"/>
    <property type="match status" value="1"/>
</dbReference>
<evidence type="ECO:0000256" key="14">
    <source>
        <dbReference type="ARBA" id="ARBA00023306"/>
    </source>
</evidence>
<evidence type="ECO:0000256" key="16">
    <source>
        <dbReference type="PROSITE-ProRule" id="PRU00169"/>
    </source>
</evidence>
<dbReference type="InterPro" id="IPR008207">
    <property type="entry name" value="Sig_transdc_His_kin_Hpt_dom"/>
</dbReference>
<dbReference type="Gene3D" id="3.30.450.20">
    <property type="entry name" value="PAS domain"/>
    <property type="match status" value="1"/>
</dbReference>
<dbReference type="Pfam" id="PF00512">
    <property type="entry name" value="HisKA"/>
    <property type="match status" value="1"/>
</dbReference>
<evidence type="ECO:0000256" key="9">
    <source>
        <dbReference type="ARBA" id="ARBA00022777"/>
    </source>
</evidence>
<dbReference type="AlphaFoldDB" id="A0A1Y2K6C3"/>
<dbReference type="EC" id="2.7.13.3" evidence="3"/>
<evidence type="ECO:0000256" key="5">
    <source>
        <dbReference type="ARBA" id="ARBA00022553"/>
    </source>
</evidence>
<feature type="modified residue" description="4-aspartylphosphate" evidence="16">
    <location>
        <position position="797"/>
    </location>
</feature>
<evidence type="ECO:0000259" key="20">
    <source>
        <dbReference type="PROSITE" id="PS50110"/>
    </source>
</evidence>
<keyword evidence="9" id="KW-0418">Kinase</keyword>
<dbReference type="SUPFAM" id="SSF55785">
    <property type="entry name" value="PYP-like sensor domain (PAS domain)"/>
    <property type="match status" value="1"/>
</dbReference>
<comment type="caution">
    <text evidence="24">The sequence shown here is derived from an EMBL/GenBank/DDBJ whole genome shotgun (WGS) entry which is preliminary data.</text>
</comment>